<dbReference type="AlphaFoldDB" id="A0A401SII6"/>
<comment type="caution">
    <text evidence="2">The sequence shown here is derived from an EMBL/GenBank/DDBJ whole genome shotgun (WGS) entry which is preliminary data.</text>
</comment>
<gene>
    <name evidence="2" type="ORF">chiPu_0008665</name>
</gene>
<feature type="compositionally biased region" description="Basic and acidic residues" evidence="1">
    <location>
        <begin position="20"/>
        <end position="36"/>
    </location>
</feature>
<reference evidence="2 3" key="1">
    <citation type="journal article" date="2018" name="Nat. Ecol. Evol.">
        <title>Shark genomes provide insights into elasmobranch evolution and the origin of vertebrates.</title>
        <authorList>
            <person name="Hara Y"/>
            <person name="Yamaguchi K"/>
            <person name="Onimaru K"/>
            <person name="Kadota M"/>
            <person name="Koyanagi M"/>
            <person name="Keeley SD"/>
            <person name="Tatsumi K"/>
            <person name="Tanaka K"/>
            <person name="Motone F"/>
            <person name="Kageyama Y"/>
            <person name="Nozu R"/>
            <person name="Adachi N"/>
            <person name="Nishimura O"/>
            <person name="Nakagawa R"/>
            <person name="Tanegashima C"/>
            <person name="Kiyatake I"/>
            <person name="Matsumoto R"/>
            <person name="Murakumo K"/>
            <person name="Nishida K"/>
            <person name="Terakita A"/>
            <person name="Kuratani S"/>
            <person name="Sato K"/>
            <person name="Hyodo S Kuraku.S."/>
        </authorList>
    </citation>
    <scope>NUCLEOTIDE SEQUENCE [LARGE SCALE GENOMIC DNA]</scope>
</reference>
<feature type="region of interest" description="Disordered" evidence="1">
    <location>
        <begin position="1"/>
        <end position="68"/>
    </location>
</feature>
<keyword evidence="3" id="KW-1185">Reference proteome</keyword>
<name>A0A401SII6_CHIPU</name>
<evidence type="ECO:0000313" key="3">
    <source>
        <dbReference type="Proteomes" id="UP000287033"/>
    </source>
</evidence>
<proteinExistence type="predicted"/>
<dbReference type="Proteomes" id="UP000287033">
    <property type="component" value="Unassembled WGS sequence"/>
</dbReference>
<sequence length="68" mass="7705">MVVNLRTEAARGWATVSREMTTRKSGSERDKNRDQTGKPGSETDNNSVQRGKPGLNRKTAIREIKERF</sequence>
<organism evidence="2 3">
    <name type="scientific">Chiloscyllium punctatum</name>
    <name type="common">Brownbanded bambooshark</name>
    <name type="synonym">Hemiscyllium punctatum</name>
    <dbReference type="NCBI Taxonomy" id="137246"/>
    <lineage>
        <taxon>Eukaryota</taxon>
        <taxon>Metazoa</taxon>
        <taxon>Chordata</taxon>
        <taxon>Craniata</taxon>
        <taxon>Vertebrata</taxon>
        <taxon>Chondrichthyes</taxon>
        <taxon>Elasmobranchii</taxon>
        <taxon>Galeomorphii</taxon>
        <taxon>Galeoidea</taxon>
        <taxon>Orectolobiformes</taxon>
        <taxon>Hemiscylliidae</taxon>
        <taxon>Chiloscyllium</taxon>
    </lineage>
</organism>
<protein>
    <submittedName>
        <fullName evidence="2">Uncharacterized protein</fullName>
    </submittedName>
</protein>
<evidence type="ECO:0000313" key="2">
    <source>
        <dbReference type="EMBL" id="GCC30217.1"/>
    </source>
</evidence>
<dbReference type="EMBL" id="BEZZ01000291">
    <property type="protein sequence ID" value="GCC30217.1"/>
    <property type="molecule type" value="Genomic_DNA"/>
</dbReference>
<evidence type="ECO:0000256" key="1">
    <source>
        <dbReference type="SAM" id="MobiDB-lite"/>
    </source>
</evidence>
<accession>A0A401SII6</accession>